<protein>
    <recommendedName>
        <fullName evidence="3">Lipoprotein</fullName>
    </recommendedName>
</protein>
<dbReference type="Gene3D" id="2.60.120.260">
    <property type="entry name" value="Galactose-binding domain-like"/>
    <property type="match status" value="1"/>
</dbReference>
<evidence type="ECO:0000313" key="2">
    <source>
        <dbReference type="Proteomes" id="UP000006852"/>
    </source>
</evidence>
<reference evidence="1 2" key="1">
    <citation type="journal article" date="2011" name="Stand. Genomic Sci.">
        <title>Complete genome sequence of Treponema succinifaciens type strain (6091).</title>
        <authorList>
            <person name="Han C."/>
            <person name="Gronow S."/>
            <person name="Teshima H."/>
            <person name="Lapidus A."/>
            <person name="Nolan M."/>
            <person name="Lucas S."/>
            <person name="Hammon N."/>
            <person name="Deshpande S."/>
            <person name="Cheng J.F."/>
            <person name="Zeytun A."/>
            <person name="Tapia R."/>
            <person name="Goodwin L."/>
            <person name="Pitluck S."/>
            <person name="Liolios K."/>
            <person name="Pagani I."/>
            <person name="Ivanova N."/>
            <person name="Mavromatis K."/>
            <person name="Mikhailova N."/>
            <person name="Huntemann M."/>
            <person name="Pati A."/>
            <person name="Chen A."/>
            <person name="Palaniappan K."/>
            <person name="Land M."/>
            <person name="Hauser L."/>
            <person name="Brambilla E.M."/>
            <person name="Rohde M."/>
            <person name="Goker M."/>
            <person name="Woyke T."/>
            <person name="Bristow J."/>
            <person name="Eisen J.A."/>
            <person name="Markowitz V."/>
            <person name="Hugenholtz P."/>
            <person name="Kyrpides N.C."/>
            <person name="Klenk H.P."/>
            <person name="Detter J.C."/>
        </authorList>
    </citation>
    <scope>NUCLEOTIDE SEQUENCE [LARGE SCALE GENOMIC DNA]</scope>
    <source>
        <strain evidence="2">ATCC 33096 / DSM 2489 / 6091</strain>
    </source>
</reference>
<sequence length="188" mass="21204">MRIILSRTVFTILTAVYALAFFSCATSPKNSEFLKVEDKQTPPPLLTELPVIEYSGIGIKYEVESMLLHHFLVVQDKDASGQFAARLLDEAATAKLKVKFPAGTYECLIKEKATDSDHSAFYVYIDNTPFRVYPSNPPLGTWELTTRAPIYFTIDEPRTILITIQANSEQKTGDVGMNLDFIQFVKRQ</sequence>
<keyword evidence="2" id="KW-1185">Reference proteome</keyword>
<dbReference type="RefSeq" id="WP_013701742.1">
    <property type="nucleotide sequence ID" value="NC_015385.1"/>
</dbReference>
<name>F2NT08_TRES6</name>
<proteinExistence type="predicted"/>
<dbReference type="GeneID" id="302998719"/>
<dbReference type="OrthoDB" id="9844019at2"/>
<accession>F2NT08</accession>
<dbReference type="KEGG" id="tsu:Tresu_1560"/>
<reference evidence="2" key="2">
    <citation type="submission" date="2011-04" db="EMBL/GenBank/DDBJ databases">
        <title>The complete genome of chromosome of Treponema succinifaciens DSM 2489.</title>
        <authorList>
            <person name="Lucas S."/>
            <person name="Copeland A."/>
            <person name="Lapidus A."/>
            <person name="Bruce D."/>
            <person name="Goodwin L."/>
            <person name="Pitluck S."/>
            <person name="Peters L."/>
            <person name="Kyrpides N."/>
            <person name="Mavromatis K."/>
            <person name="Ivanova N."/>
            <person name="Ovchinnikova G."/>
            <person name="Teshima H."/>
            <person name="Detter J.C."/>
            <person name="Tapia R."/>
            <person name="Han C."/>
            <person name="Land M."/>
            <person name="Hauser L."/>
            <person name="Markowitz V."/>
            <person name="Cheng J.-F."/>
            <person name="Hugenholtz P."/>
            <person name="Woyke T."/>
            <person name="Wu D."/>
            <person name="Gronow S."/>
            <person name="Wellnitz S."/>
            <person name="Brambilla E."/>
            <person name="Klenk H.-P."/>
            <person name="Eisen J.A."/>
        </authorList>
    </citation>
    <scope>NUCLEOTIDE SEQUENCE [LARGE SCALE GENOMIC DNA]</scope>
    <source>
        <strain evidence="2">ATCC 33096 / DSM 2489 / 6091</strain>
    </source>
</reference>
<dbReference type="PROSITE" id="PS51257">
    <property type="entry name" value="PROKAR_LIPOPROTEIN"/>
    <property type="match status" value="1"/>
</dbReference>
<dbReference type="EMBL" id="CP002631">
    <property type="protein sequence ID" value="AEB14460.1"/>
    <property type="molecule type" value="Genomic_DNA"/>
</dbReference>
<evidence type="ECO:0000313" key="1">
    <source>
        <dbReference type="EMBL" id="AEB14460.1"/>
    </source>
</evidence>
<dbReference type="AlphaFoldDB" id="F2NT08"/>
<dbReference type="Proteomes" id="UP000006852">
    <property type="component" value="Chromosome"/>
</dbReference>
<gene>
    <name evidence="1" type="ordered locus">Tresu_1560</name>
</gene>
<organism evidence="1 2">
    <name type="scientific">Treponema succinifaciens (strain ATCC 33096 / DSM 2489 / 6091)</name>
    <dbReference type="NCBI Taxonomy" id="869209"/>
    <lineage>
        <taxon>Bacteria</taxon>
        <taxon>Pseudomonadati</taxon>
        <taxon>Spirochaetota</taxon>
        <taxon>Spirochaetia</taxon>
        <taxon>Spirochaetales</taxon>
        <taxon>Treponemataceae</taxon>
        <taxon>Treponema</taxon>
    </lineage>
</organism>
<dbReference type="eggNOG" id="ENOG5030XFN">
    <property type="taxonomic scope" value="Bacteria"/>
</dbReference>
<evidence type="ECO:0008006" key="3">
    <source>
        <dbReference type="Google" id="ProtNLM"/>
    </source>
</evidence>
<dbReference type="HOGENOM" id="CLU_1440484_0_0_12"/>
<dbReference type="STRING" id="869209.Tresu_1560"/>